<comment type="caution">
    <text evidence="1">The sequence shown here is derived from an EMBL/GenBank/DDBJ whole genome shotgun (WGS) entry which is preliminary data.</text>
</comment>
<protein>
    <submittedName>
        <fullName evidence="1">Uncharacterized protein</fullName>
    </submittedName>
</protein>
<dbReference type="EMBL" id="JALNTZ010000003">
    <property type="protein sequence ID" value="KAJ3657753.1"/>
    <property type="molecule type" value="Genomic_DNA"/>
</dbReference>
<gene>
    <name evidence="1" type="ORF">Zmor_009536</name>
</gene>
<proteinExistence type="predicted"/>
<reference evidence="1" key="1">
    <citation type="journal article" date="2023" name="G3 (Bethesda)">
        <title>Whole genome assemblies of Zophobas morio and Tenebrio molitor.</title>
        <authorList>
            <person name="Kaur S."/>
            <person name="Stinson S.A."/>
            <person name="diCenzo G.C."/>
        </authorList>
    </citation>
    <scope>NUCLEOTIDE SEQUENCE</scope>
    <source>
        <strain evidence="1">QUZm001</strain>
    </source>
</reference>
<evidence type="ECO:0000313" key="1">
    <source>
        <dbReference type="EMBL" id="KAJ3657753.1"/>
    </source>
</evidence>
<dbReference type="Proteomes" id="UP001168821">
    <property type="component" value="Unassembled WGS sequence"/>
</dbReference>
<dbReference type="AlphaFoldDB" id="A0AA38IM76"/>
<evidence type="ECO:0000313" key="2">
    <source>
        <dbReference type="Proteomes" id="UP001168821"/>
    </source>
</evidence>
<accession>A0AA38IM76</accession>
<organism evidence="1 2">
    <name type="scientific">Zophobas morio</name>
    <dbReference type="NCBI Taxonomy" id="2755281"/>
    <lineage>
        <taxon>Eukaryota</taxon>
        <taxon>Metazoa</taxon>
        <taxon>Ecdysozoa</taxon>
        <taxon>Arthropoda</taxon>
        <taxon>Hexapoda</taxon>
        <taxon>Insecta</taxon>
        <taxon>Pterygota</taxon>
        <taxon>Neoptera</taxon>
        <taxon>Endopterygota</taxon>
        <taxon>Coleoptera</taxon>
        <taxon>Polyphaga</taxon>
        <taxon>Cucujiformia</taxon>
        <taxon>Tenebrionidae</taxon>
        <taxon>Zophobas</taxon>
    </lineage>
</organism>
<keyword evidence="2" id="KW-1185">Reference proteome</keyword>
<name>A0AA38IM76_9CUCU</name>
<sequence length="104" mass="11603">MNSIQHRGSIDSALSACLESRFLATEDRGNFRISAESGRLMNGSSRLIRQLGTLKVGELITGTMGHLARAGNPRRYARNKLPEGSVKWLRRYDDGFPFFFLGIS</sequence>